<evidence type="ECO:0000313" key="1">
    <source>
        <dbReference type="EMBL" id="KAJ8647848.1"/>
    </source>
</evidence>
<evidence type="ECO:0000313" key="2">
    <source>
        <dbReference type="Proteomes" id="UP001234297"/>
    </source>
</evidence>
<sequence length="87" mass="9827">MIMCAKEEDDGKVLKWTLGLRVESLSFDGGIMIMCAKEEDDGKVLKWTLGLRVTLLLKFMDKVVAVCTFVIHMEFKMLLAVLCLNSL</sequence>
<organism evidence="1 2">
    <name type="scientific">Persea americana</name>
    <name type="common">Avocado</name>
    <dbReference type="NCBI Taxonomy" id="3435"/>
    <lineage>
        <taxon>Eukaryota</taxon>
        <taxon>Viridiplantae</taxon>
        <taxon>Streptophyta</taxon>
        <taxon>Embryophyta</taxon>
        <taxon>Tracheophyta</taxon>
        <taxon>Spermatophyta</taxon>
        <taxon>Magnoliopsida</taxon>
        <taxon>Magnoliidae</taxon>
        <taxon>Laurales</taxon>
        <taxon>Lauraceae</taxon>
        <taxon>Persea</taxon>
    </lineage>
</organism>
<name>A0ACC2MR20_PERAE</name>
<protein>
    <submittedName>
        <fullName evidence="1">Uncharacterized protein</fullName>
    </submittedName>
</protein>
<dbReference type="EMBL" id="CM056809">
    <property type="protein sequence ID" value="KAJ8647848.1"/>
    <property type="molecule type" value="Genomic_DNA"/>
</dbReference>
<proteinExistence type="predicted"/>
<keyword evidence="2" id="KW-1185">Reference proteome</keyword>
<dbReference type="Proteomes" id="UP001234297">
    <property type="component" value="Chromosome 1"/>
</dbReference>
<accession>A0ACC2MR20</accession>
<gene>
    <name evidence="1" type="ORF">MRB53_000871</name>
</gene>
<comment type="caution">
    <text evidence="1">The sequence shown here is derived from an EMBL/GenBank/DDBJ whole genome shotgun (WGS) entry which is preliminary data.</text>
</comment>
<reference evidence="1 2" key="1">
    <citation type="journal article" date="2022" name="Hortic Res">
        <title>A haplotype resolved chromosomal level avocado genome allows analysis of novel avocado genes.</title>
        <authorList>
            <person name="Nath O."/>
            <person name="Fletcher S.J."/>
            <person name="Hayward A."/>
            <person name="Shaw L.M."/>
            <person name="Masouleh A.K."/>
            <person name="Furtado A."/>
            <person name="Henry R.J."/>
            <person name="Mitter N."/>
        </authorList>
    </citation>
    <scope>NUCLEOTIDE SEQUENCE [LARGE SCALE GENOMIC DNA]</scope>
    <source>
        <strain evidence="2">cv. Hass</strain>
    </source>
</reference>